<dbReference type="Pfam" id="PF13442">
    <property type="entry name" value="Cytochrome_CBB3"/>
    <property type="match status" value="2"/>
</dbReference>
<evidence type="ECO:0000313" key="9">
    <source>
        <dbReference type="EMBL" id="RID97352.1"/>
    </source>
</evidence>
<dbReference type="OrthoDB" id="9814708at2"/>
<dbReference type="PANTHER" id="PTHR40942:SF4">
    <property type="entry name" value="CYTOCHROME C5"/>
    <property type="match status" value="1"/>
</dbReference>
<dbReference type="GO" id="GO:0020037">
    <property type="term" value="F:heme binding"/>
    <property type="evidence" value="ECO:0007669"/>
    <property type="project" value="InterPro"/>
</dbReference>
<evidence type="ECO:0000256" key="3">
    <source>
        <dbReference type="ARBA" id="ARBA00022723"/>
    </source>
</evidence>
<dbReference type="PROSITE" id="PS51007">
    <property type="entry name" value="CYTC"/>
    <property type="match status" value="2"/>
</dbReference>
<keyword evidence="2 6" id="KW-0349">Heme</keyword>
<evidence type="ECO:0000256" key="5">
    <source>
        <dbReference type="ARBA" id="ARBA00023004"/>
    </source>
</evidence>
<reference evidence="9 10" key="1">
    <citation type="submission" date="2018-09" db="EMBL/GenBank/DDBJ databases">
        <title>Draft genome of Simplicispira sp. NY-02.</title>
        <authorList>
            <person name="Im W.T."/>
        </authorList>
    </citation>
    <scope>NUCLEOTIDE SEQUENCE [LARGE SCALE GENOMIC DNA]</scope>
    <source>
        <strain evidence="9 10">NY-02</strain>
    </source>
</reference>
<accession>A0A398C354</accession>
<dbReference type="GO" id="GO:0009055">
    <property type="term" value="F:electron transfer activity"/>
    <property type="evidence" value="ECO:0007669"/>
    <property type="project" value="InterPro"/>
</dbReference>
<protein>
    <submittedName>
        <fullName evidence="9">Cytochrome c5 family protein</fullName>
    </submittedName>
</protein>
<name>A0A398C354_9BURK</name>
<dbReference type="SUPFAM" id="SSF46626">
    <property type="entry name" value="Cytochrome c"/>
    <property type="match status" value="2"/>
</dbReference>
<keyword evidence="1" id="KW-0813">Transport</keyword>
<evidence type="ECO:0000256" key="7">
    <source>
        <dbReference type="SAM" id="Phobius"/>
    </source>
</evidence>
<dbReference type="Gene3D" id="1.10.760.10">
    <property type="entry name" value="Cytochrome c-like domain"/>
    <property type="match status" value="2"/>
</dbReference>
<evidence type="ECO:0000256" key="1">
    <source>
        <dbReference type="ARBA" id="ARBA00022448"/>
    </source>
</evidence>
<evidence type="ECO:0000256" key="2">
    <source>
        <dbReference type="ARBA" id="ARBA00022617"/>
    </source>
</evidence>
<organism evidence="9 10">
    <name type="scientific">Simplicispira hankyongi</name>
    <dbReference type="NCBI Taxonomy" id="2315688"/>
    <lineage>
        <taxon>Bacteria</taxon>
        <taxon>Pseudomonadati</taxon>
        <taxon>Pseudomonadota</taxon>
        <taxon>Betaproteobacteria</taxon>
        <taxon>Burkholderiales</taxon>
        <taxon>Comamonadaceae</taxon>
        <taxon>Simplicispira</taxon>
    </lineage>
</organism>
<dbReference type="PANTHER" id="PTHR40942">
    <property type="match status" value="1"/>
</dbReference>
<dbReference type="Proteomes" id="UP000266302">
    <property type="component" value="Unassembled WGS sequence"/>
</dbReference>
<proteinExistence type="predicted"/>
<evidence type="ECO:0000256" key="4">
    <source>
        <dbReference type="ARBA" id="ARBA00022982"/>
    </source>
</evidence>
<evidence type="ECO:0000256" key="6">
    <source>
        <dbReference type="PROSITE-ProRule" id="PRU00433"/>
    </source>
</evidence>
<keyword evidence="4" id="KW-0249">Electron transport</keyword>
<keyword evidence="5 6" id="KW-0408">Iron</keyword>
<feature type="transmembrane region" description="Helical" evidence="7">
    <location>
        <begin position="20"/>
        <end position="42"/>
    </location>
</feature>
<dbReference type="PRINTS" id="PR00607">
    <property type="entry name" value="CYTCHROMECIE"/>
</dbReference>
<keyword evidence="7" id="KW-0812">Transmembrane</keyword>
<evidence type="ECO:0000313" key="10">
    <source>
        <dbReference type="Proteomes" id="UP000266302"/>
    </source>
</evidence>
<keyword evidence="7" id="KW-1133">Transmembrane helix</keyword>
<feature type="domain" description="Cytochrome c" evidence="8">
    <location>
        <begin position="76"/>
        <end position="155"/>
    </location>
</feature>
<keyword evidence="7" id="KW-0472">Membrane</keyword>
<feature type="domain" description="Cytochrome c" evidence="8">
    <location>
        <begin position="209"/>
        <end position="288"/>
    </location>
</feature>
<evidence type="ECO:0000259" key="8">
    <source>
        <dbReference type="PROSITE" id="PS51007"/>
    </source>
</evidence>
<sequence>MSEQHSTQAHTGPIKNPKQLLVAVLLGFVAPVFTIIALAMFVSSADVPSAGSANPERAIALRIQKVGSVEIRDANRPLKTGEEVFKAQCSACHATGAAGSPKFQDAAAWAPRIKTGYEALLHSALTGKGAMSPQGGGNFSDTEVGRAVVYMANAAGAKFAEPADAKGAAPASSAGAAAPAAATPQADTAGTPPATADSNAAAAKPVVASASGAGEALYKQTCQACHATGAAGSPKFGDKAAWAPRLQTGMEALYHSAINGKGAMPPRGGSSASDADVHAAVDFMTAAAK</sequence>
<dbReference type="AlphaFoldDB" id="A0A398C354"/>
<dbReference type="GO" id="GO:0005506">
    <property type="term" value="F:iron ion binding"/>
    <property type="evidence" value="ECO:0007669"/>
    <property type="project" value="InterPro"/>
</dbReference>
<comment type="caution">
    <text evidence="9">The sequence shown here is derived from an EMBL/GenBank/DDBJ whole genome shotgun (WGS) entry which is preliminary data.</text>
</comment>
<keyword evidence="3 6" id="KW-0479">Metal-binding</keyword>
<keyword evidence="10" id="KW-1185">Reference proteome</keyword>
<gene>
    <name evidence="9" type="ORF">D3F03_13810</name>
</gene>
<dbReference type="EMBL" id="QXJC01000007">
    <property type="protein sequence ID" value="RID97352.1"/>
    <property type="molecule type" value="Genomic_DNA"/>
</dbReference>
<dbReference type="InterPro" id="IPR036909">
    <property type="entry name" value="Cyt_c-like_dom_sf"/>
</dbReference>
<dbReference type="RefSeq" id="WP_119110020.1">
    <property type="nucleotide sequence ID" value="NZ_QXJC01000007.1"/>
</dbReference>
<dbReference type="InterPro" id="IPR002323">
    <property type="entry name" value="Cyt_CIE"/>
</dbReference>
<dbReference type="InterPro" id="IPR009056">
    <property type="entry name" value="Cyt_c-like_dom"/>
</dbReference>